<dbReference type="EMBL" id="LHQQ01000008">
    <property type="protein sequence ID" value="KOS48104.1"/>
    <property type="molecule type" value="Genomic_DNA"/>
</dbReference>
<keyword evidence="1" id="KW-0812">Transmembrane</keyword>
<keyword evidence="1" id="KW-0472">Membrane</keyword>
<proteinExistence type="predicted"/>
<evidence type="ECO:0000256" key="1">
    <source>
        <dbReference type="SAM" id="Phobius"/>
    </source>
</evidence>
<protein>
    <submittedName>
        <fullName evidence="2">Uncharacterized protein</fullName>
    </submittedName>
</protein>
<accession>A0A0M8PGD1</accession>
<gene>
    <name evidence="2" type="ORF">ACN38_g909</name>
</gene>
<keyword evidence="1" id="KW-1133">Transmembrane helix</keyword>
<dbReference type="Proteomes" id="UP000037696">
    <property type="component" value="Unassembled WGS sequence"/>
</dbReference>
<dbReference type="AlphaFoldDB" id="A0A0M8PGD1"/>
<sequence>MFQGCRFLIESMLRDIKWLQPAPVLFLYYLSLSLSLSLSVSIHFPLVHGTTLSFRAKSNYSNFQDWSTCTTWLLASACHLRSFFFFFFFFFLFSLFFWVFFFFLFSLPFAFFPLALLRI</sequence>
<comment type="caution">
    <text evidence="2">The sequence shown here is derived from an EMBL/GenBank/DDBJ whole genome shotgun (WGS) entry which is preliminary data.</text>
</comment>
<evidence type="ECO:0000313" key="2">
    <source>
        <dbReference type="EMBL" id="KOS48104.1"/>
    </source>
</evidence>
<name>A0A0M8PGD1_9EURO</name>
<evidence type="ECO:0000313" key="3">
    <source>
        <dbReference type="Proteomes" id="UP000037696"/>
    </source>
</evidence>
<keyword evidence="3" id="KW-1185">Reference proteome</keyword>
<reference evidence="2 3" key="1">
    <citation type="submission" date="2015-08" db="EMBL/GenBank/DDBJ databases">
        <title>Genome sequencing of Penicillium nordicum.</title>
        <authorList>
            <person name="Nguyen H.D."/>
            <person name="Seifert K.A."/>
        </authorList>
    </citation>
    <scope>NUCLEOTIDE SEQUENCE [LARGE SCALE GENOMIC DNA]</scope>
    <source>
        <strain evidence="2 3">DAOMC 185683</strain>
    </source>
</reference>
<feature type="transmembrane region" description="Helical" evidence="1">
    <location>
        <begin position="26"/>
        <end position="48"/>
    </location>
</feature>
<organism evidence="2 3">
    <name type="scientific">Penicillium nordicum</name>
    <dbReference type="NCBI Taxonomy" id="229535"/>
    <lineage>
        <taxon>Eukaryota</taxon>
        <taxon>Fungi</taxon>
        <taxon>Dikarya</taxon>
        <taxon>Ascomycota</taxon>
        <taxon>Pezizomycotina</taxon>
        <taxon>Eurotiomycetes</taxon>
        <taxon>Eurotiomycetidae</taxon>
        <taxon>Eurotiales</taxon>
        <taxon>Aspergillaceae</taxon>
        <taxon>Penicillium</taxon>
    </lineage>
</organism>